<reference evidence="3 4" key="2">
    <citation type="submission" date="2024-05" db="EMBL/GenBank/DDBJ databases">
        <authorList>
            <person name="Chen Y."/>
            <person name="Shah S."/>
            <person name="Dougan E. K."/>
            <person name="Thang M."/>
            <person name="Chan C."/>
        </authorList>
    </citation>
    <scope>NUCLEOTIDE SEQUENCE [LARGE SCALE GENOMIC DNA]</scope>
</reference>
<organism evidence="2">
    <name type="scientific">Cladocopium goreaui</name>
    <dbReference type="NCBI Taxonomy" id="2562237"/>
    <lineage>
        <taxon>Eukaryota</taxon>
        <taxon>Sar</taxon>
        <taxon>Alveolata</taxon>
        <taxon>Dinophyceae</taxon>
        <taxon>Suessiales</taxon>
        <taxon>Symbiodiniaceae</taxon>
        <taxon>Cladocopium</taxon>
    </lineage>
</organism>
<proteinExistence type="predicted"/>
<evidence type="ECO:0000313" key="4">
    <source>
        <dbReference type="Proteomes" id="UP001152797"/>
    </source>
</evidence>
<gene>
    <name evidence="2" type="ORF">C1SCF055_LOCUS39318</name>
</gene>
<dbReference type="EMBL" id="CAMXCT010006334">
    <property type="protein sequence ID" value="CAI4014412.1"/>
    <property type="molecule type" value="Genomic_DNA"/>
</dbReference>
<protein>
    <submittedName>
        <fullName evidence="3">E3 ubiquitin-protein ligase RNF217</fullName>
    </submittedName>
</protein>
<dbReference type="SUPFAM" id="SSF57850">
    <property type="entry name" value="RING/U-box"/>
    <property type="match status" value="1"/>
</dbReference>
<dbReference type="Proteomes" id="UP001152797">
    <property type="component" value="Unassembled WGS sequence"/>
</dbReference>
<dbReference type="AlphaFoldDB" id="A0A9P1GL15"/>
<keyword evidence="4" id="KW-1185">Reference proteome</keyword>
<sequence>MPTPPRNERLRTEKARQAQLCPGCGVPTQRSEGCRKITCVCGRVWEWEGVEGDESSDEEGAFSEDSGPEDDLQQAQTAVNLVAMNNKVQRSQLLSRTTPELPKDVGTPGG</sequence>
<accession>A0A9P1GL15</accession>
<dbReference type="Gene3D" id="1.20.120.1750">
    <property type="match status" value="1"/>
</dbReference>
<comment type="caution">
    <text evidence="2">The sequence shown here is derived from an EMBL/GenBank/DDBJ whole genome shotgun (WGS) entry which is preliminary data.</text>
</comment>
<dbReference type="EMBL" id="CAMXCT030006334">
    <property type="protein sequence ID" value="CAL4801724.1"/>
    <property type="molecule type" value="Genomic_DNA"/>
</dbReference>
<name>A0A9P1GL15_9DINO</name>
<feature type="region of interest" description="Disordered" evidence="1">
    <location>
        <begin position="50"/>
        <end position="72"/>
    </location>
</feature>
<evidence type="ECO:0000256" key="1">
    <source>
        <dbReference type="SAM" id="MobiDB-lite"/>
    </source>
</evidence>
<evidence type="ECO:0000313" key="2">
    <source>
        <dbReference type="EMBL" id="CAI4014412.1"/>
    </source>
</evidence>
<feature type="region of interest" description="Disordered" evidence="1">
    <location>
        <begin position="90"/>
        <end position="110"/>
    </location>
</feature>
<evidence type="ECO:0000313" key="3">
    <source>
        <dbReference type="EMBL" id="CAL4801724.1"/>
    </source>
</evidence>
<reference evidence="2" key="1">
    <citation type="submission" date="2022-10" db="EMBL/GenBank/DDBJ databases">
        <authorList>
            <person name="Chen Y."/>
            <person name="Dougan E. K."/>
            <person name="Chan C."/>
            <person name="Rhodes N."/>
            <person name="Thang M."/>
        </authorList>
    </citation>
    <scope>NUCLEOTIDE SEQUENCE</scope>
</reference>
<dbReference type="EMBL" id="CAMXCT020006334">
    <property type="protein sequence ID" value="CAL1167787.1"/>
    <property type="molecule type" value="Genomic_DNA"/>
</dbReference>
<dbReference type="OrthoDB" id="1431934at2759"/>